<evidence type="ECO:0000256" key="1">
    <source>
        <dbReference type="SAM" id="Phobius"/>
    </source>
</evidence>
<reference evidence="2 3" key="1">
    <citation type="submission" date="2021-05" db="EMBL/GenBank/DDBJ databases">
        <title>Genome Assembly of Synthetic Allotetraploid Brassica napus Reveals Homoeologous Exchanges between Subgenomes.</title>
        <authorList>
            <person name="Davis J.T."/>
        </authorList>
    </citation>
    <scope>NUCLEOTIDE SEQUENCE [LARGE SCALE GENOMIC DNA]</scope>
    <source>
        <strain evidence="3">cv. Da-Ae</strain>
        <tissue evidence="2">Seedling</tissue>
    </source>
</reference>
<evidence type="ECO:0000313" key="2">
    <source>
        <dbReference type="EMBL" id="KAH0926233.1"/>
    </source>
</evidence>
<accession>A0ABQ8DA27</accession>
<proteinExistence type="predicted"/>
<name>A0ABQ8DA27_BRANA</name>
<comment type="caution">
    <text evidence="2">The sequence shown here is derived from an EMBL/GenBank/DDBJ whole genome shotgun (WGS) entry which is preliminary data.</text>
</comment>
<protein>
    <submittedName>
        <fullName evidence="2">Uncharacterized protein</fullName>
    </submittedName>
</protein>
<evidence type="ECO:0000313" key="3">
    <source>
        <dbReference type="Proteomes" id="UP000824890"/>
    </source>
</evidence>
<feature type="non-terminal residue" evidence="2">
    <location>
        <position position="1"/>
    </location>
</feature>
<gene>
    <name evidence="2" type="ORF">HID58_018489</name>
</gene>
<keyword evidence="1" id="KW-0812">Transmembrane</keyword>
<keyword evidence="1" id="KW-0472">Membrane</keyword>
<dbReference type="Proteomes" id="UP000824890">
    <property type="component" value="Unassembled WGS sequence"/>
</dbReference>
<sequence length="97" mass="10680">LANSVLCFCSVYILVGPFCFTSPSSFVIHGEILLDFVSPNSNHLLVMIHLVSFLAVPLGWDPSPTTSTIKQSLQVPLTSNKLENDKGDYKRRDTNAL</sequence>
<keyword evidence="3" id="KW-1185">Reference proteome</keyword>
<feature type="transmembrane region" description="Helical" evidence="1">
    <location>
        <begin position="43"/>
        <end position="60"/>
    </location>
</feature>
<keyword evidence="1" id="KW-1133">Transmembrane helix</keyword>
<organism evidence="2 3">
    <name type="scientific">Brassica napus</name>
    <name type="common">Rape</name>
    <dbReference type="NCBI Taxonomy" id="3708"/>
    <lineage>
        <taxon>Eukaryota</taxon>
        <taxon>Viridiplantae</taxon>
        <taxon>Streptophyta</taxon>
        <taxon>Embryophyta</taxon>
        <taxon>Tracheophyta</taxon>
        <taxon>Spermatophyta</taxon>
        <taxon>Magnoliopsida</taxon>
        <taxon>eudicotyledons</taxon>
        <taxon>Gunneridae</taxon>
        <taxon>Pentapetalae</taxon>
        <taxon>rosids</taxon>
        <taxon>malvids</taxon>
        <taxon>Brassicales</taxon>
        <taxon>Brassicaceae</taxon>
        <taxon>Brassiceae</taxon>
        <taxon>Brassica</taxon>
    </lineage>
</organism>
<dbReference type="EMBL" id="JAGKQM010000005">
    <property type="protein sequence ID" value="KAH0926233.1"/>
    <property type="molecule type" value="Genomic_DNA"/>
</dbReference>